<accession>A0A812CGC1</accession>
<dbReference type="Proteomes" id="UP000597762">
    <property type="component" value="Unassembled WGS sequence"/>
</dbReference>
<dbReference type="OrthoDB" id="10253254at2759"/>
<proteinExistence type="predicted"/>
<gene>
    <name evidence="1" type="ORF">SPHA_37130</name>
</gene>
<evidence type="ECO:0000313" key="2">
    <source>
        <dbReference type="Proteomes" id="UP000597762"/>
    </source>
</evidence>
<keyword evidence="2" id="KW-1185">Reference proteome</keyword>
<dbReference type="Gene3D" id="3.40.50.300">
    <property type="entry name" value="P-loop containing nucleotide triphosphate hydrolases"/>
    <property type="match status" value="1"/>
</dbReference>
<dbReference type="GO" id="GO:0003724">
    <property type="term" value="F:RNA helicase activity"/>
    <property type="evidence" value="ECO:0007669"/>
    <property type="project" value="UniProtKB-EC"/>
</dbReference>
<organism evidence="1 2">
    <name type="scientific">Acanthosepion pharaonis</name>
    <name type="common">Pharaoh cuttlefish</name>
    <name type="synonym">Sepia pharaonis</name>
    <dbReference type="NCBI Taxonomy" id="158019"/>
    <lineage>
        <taxon>Eukaryota</taxon>
        <taxon>Metazoa</taxon>
        <taxon>Spiralia</taxon>
        <taxon>Lophotrochozoa</taxon>
        <taxon>Mollusca</taxon>
        <taxon>Cephalopoda</taxon>
        <taxon>Coleoidea</taxon>
        <taxon>Decapodiformes</taxon>
        <taxon>Sepiida</taxon>
        <taxon>Sepiina</taxon>
        <taxon>Sepiidae</taxon>
        <taxon>Acanthosepion</taxon>
    </lineage>
</organism>
<dbReference type="GO" id="GO:0016787">
    <property type="term" value="F:hydrolase activity"/>
    <property type="evidence" value="ECO:0007669"/>
    <property type="project" value="UniProtKB-KW"/>
</dbReference>
<dbReference type="InterPro" id="IPR027417">
    <property type="entry name" value="P-loop_NTPase"/>
</dbReference>
<dbReference type="SUPFAM" id="SSF52540">
    <property type="entry name" value="P-loop containing nucleoside triphosphate hydrolases"/>
    <property type="match status" value="1"/>
</dbReference>
<evidence type="ECO:0000313" key="1">
    <source>
        <dbReference type="EMBL" id="CAE1271130.1"/>
    </source>
</evidence>
<name>A0A812CGC1_ACAPH</name>
<dbReference type="GO" id="GO:0003723">
    <property type="term" value="F:RNA binding"/>
    <property type="evidence" value="ECO:0007669"/>
    <property type="project" value="TreeGrafter"/>
</dbReference>
<keyword evidence="1" id="KW-0378">Hydrolase</keyword>
<dbReference type="GO" id="GO:0071013">
    <property type="term" value="C:catalytic step 2 spliceosome"/>
    <property type="evidence" value="ECO:0007669"/>
    <property type="project" value="TreeGrafter"/>
</dbReference>
<dbReference type="EC" id="3.6.4.13" evidence="1"/>
<sequence length="189" mass="21313">MTSFRAKFWRPGDEDPRLKLEEERTSDSGEQYAIFNPYASLSIQQQRQKLPVFSVRTHLLYLVENYPTLVVIGHTGSGKSTQIPQYLLEAGWASQGHVIGVCQPRRVAAVSLATRVAEERGTLLGDEIGYHVRFDDCTDPKTTAHQLINVLEGQDEYVQGGHTGCILKKSMENYFLLRFQRCNAVISPL</sequence>
<dbReference type="EMBL" id="CAHIKZ030001646">
    <property type="protein sequence ID" value="CAE1271130.1"/>
    <property type="molecule type" value="Genomic_DNA"/>
</dbReference>
<protein>
    <submittedName>
        <fullName evidence="1">DHX35</fullName>
        <ecNumber evidence="1">3.6.4.13</ecNumber>
    </submittedName>
</protein>
<dbReference type="PANTHER" id="PTHR18934">
    <property type="entry name" value="ATP-DEPENDENT RNA HELICASE"/>
    <property type="match status" value="1"/>
</dbReference>
<dbReference type="PANTHER" id="PTHR18934:SF136">
    <property type="entry name" value="ATP-DEPENDENT RNA HELICASE DHX35-RELATED"/>
    <property type="match status" value="1"/>
</dbReference>
<comment type="caution">
    <text evidence="1">The sequence shown here is derived from an EMBL/GenBank/DDBJ whole genome shotgun (WGS) entry which is preliminary data.</text>
</comment>
<reference evidence="1" key="1">
    <citation type="submission" date="2021-01" db="EMBL/GenBank/DDBJ databases">
        <authorList>
            <person name="Li R."/>
            <person name="Bekaert M."/>
        </authorList>
    </citation>
    <scope>NUCLEOTIDE SEQUENCE</scope>
    <source>
        <strain evidence="1">Farmed</strain>
    </source>
</reference>
<dbReference type="AlphaFoldDB" id="A0A812CGC1"/>